<organism evidence="2 3">
    <name type="scientific">Gonapodya prolifera (strain JEL478)</name>
    <name type="common">Monoblepharis prolifera</name>
    <dbReference type="NCBI Taxonomy" id="1344416"/>
    <lineage>
        <taxon>Eukaryota</taxon>
        <taxon>Fungi</taxon>
        <taxon>Fungi incertae sedis</taxon>
        <taxon>Chytridiomycota</taxon>
        <taxon>Chytridiomycota incertae sedis</taxon>
        <taxon>Monoblepharidomycetes</taxon>
        <taxon>Monoblepharidales</taxon>
        <taxon>Gonapodyaceae</taxon>
        <taxon>Gonapodya</taxon>
    </lineage>
</organism>
<dbReference type="Proteomes" id="UP000070544">
    <property type="component" value="Unassembled WGS sequence"/>
</dbReference>
<sequence>MRCGVMEGVSKSLHISPPLSASLHLSPHLSTFLHPHISTSPHLQISTPPHLHISTPPHLLPSTINHQPSTIHHPPSTLDPRPSTPQFLGKKPGGACKAVCQCQVPKLAGTDASTICCVDLTASWPYDLGSLPGQSQFVSVDVIDVIDA</sequence>
<evidence type="ECO:0000313" key="2">
    <source>
        <dbReference type="EMBL" id="KXS14792.1"/>
    </source>
</evidence>
<feature type="region of interest" description="Disordered" evidence="1">
    <location>
        <begin position="56"/>
        <end position="84"/>
    </location>
</feature>
<dbReference type="EMBL" id="KQ965766">
    <property type="protein sequence ID" value="KXS14792.1"/>
    <property type="molecule type" value="Genomic_DNA"/>
</dbReference>
<proteinExistence type="predicted"/>
<gene>
    <name evidence="2" type="ORF">M427DRAFT_32776</name>
</gene>
<name>A0A139ADA3_GONPJ</name>
<reference evidence="2 3" key="1">
    <citation type="journal article" date="2015" name="Genome Biol. Evol.">
        <title>Phylogenomic analyses indicate that early fungi evolved digesting cell walls of algal ancestors of land plants.</title>
        <authorList>
            <person name="Chang Y."/>
            <person name="Wang S."/>
            <person name="Sekimoto S."/>
            <person name="Aerts A.L."/>
            <person name="Choi C."/>
            <person name="Clum A."/>
            <person name="LaButti K.M."/>
            <person name="Lindquist E.A."/>
            <person name="Yee Ngan C."/>
            <person name="Ohm R.A."/>
            <person name="Salamov A.A."/>
            <person name="Grigoriev I.V."/>
            <person name="Spatafora J.W."/>
            <person name="Berbee M.L."/>
        </authorList>
    </citation>
    <scope>NUCLEOTIDE SEQUENCE [LARGE SCALE GENOMIC DNA]</scope>
    <source>
        <strain evidence="2 3">JEL478</strain>
    </source>
</reference>
<protein>
    <submittedName>
        <fullName evidence="2">Uncharacterized protein</fullName>
    </submittedName>
</protein>
<keyword evidence="3" id="KW-1185">Reference proteome</keyword>
<evidence type="ECO:0000256" key="1">
    <source>
        <dbReference type="SAM" id="MobiDB-lite"/>
    </source>
</evidence>
<evidence type="ECO:0000313" key="3">
    <source>
        <dbReference type="Proteomes" id="UP000070544"/>
    </source>
</evidence>
<dbReference type="OrthoDB" id="6285943at2759"/>
<dbReference type="AlphaFoldDB" id="A0A139ADA3"/>
<accession>A0A139ADA3</accession>